<keyword evidence="1 3" id="KW-0732">Signal</keyword>
<dbReference type="EMBL" id="JMEE01000001">
    <property type="protein sequence ID" value="RWR03483.1"/>
    <property type="molecule type" value="Genomic_DNA"/>
</dbReference>
<protein>
    <submittedName>
        <fullName evidence="5">Transcriptional regulator</fullName>
    </submittedName>
</protein>
<evidence type="ECO:0000259" key="4">
    <source>
        <dbReference type="Pfam" id="PF04355"/>
    </source>
</evidence>
<proteinExistence type="predicted"/>
<dbReference type="AlphaFoldDB" id="A0A443IHH8"/>
<dbReference type="RefSeq" id="WP_128174227.1">
    <property type="nucleotide sequence ID" value="NZ_CP071409.1"/>
</dbReference>
<dbReference type="GO" id="GO:0019867">
    <property type="term" value="C:outer membrane"/>
    <property type="evidence" value="ECO:0007669"/>
    <property type="project" value="InterPro"/>
</dbReference>
<evidence type="ECO:0000256" key="3">
    <source>
        <dbReference type="SAM" id="SignalP"/>
    </source>
</evidence>
<evidence type="ECO:0000313" key="6">
    <source>
        <dbReference type="Proteomes" id="UP000288794"/>
    </source>
</evidence>
<comment type="caution">
    <text evidence="5">The sequence shown here is derived from an EMBL/GenBank/DDBJ whole genome shotgun (WGS) entry which is preliminary data.</text>
</comment>
<dbReference type="Gene3D" id="3.30.1450.10">
    <property type="match status" value="1"/>
</dbReference>
<evidence type="ECO:0000313" key="5">
    <source>
        <dbReference type="EMBL" id="RWR03483.1"/>
    </source>
</evidence>
<feature type="domain" description="Outer membrane protein assembly factor BamE" evidence="4">
    <location>
        <begin position="28"/>
        <end position="94"/>
    </location>
</feature>
<dbReference type="InterPro" id="IPR037873">
    <property type="entry name" value="BamE-like"/>
</dbReference>
<name>A0A443IHH8_9GAMM</name>
<dbReference type="PROSITE" id="PS51257">
    <property type="entry name" value="PROKAR_LIPOPROTEIN"/>
    <property type="match status" value="1"/>
</dbReference>
<organism evidence="5 6">
    <name type="scientific">[Pantoea] beijingensis</name>
    <dbReference type="NCBI Taxonomy" id="1324864"/>
    <lineage>
        <taxon>Bacteria</taxon>
        <taxon>Pseudomonadati</taxon>
        <taxon>Pseudomonadota</taxon>
        <taxon>Gammaproteobacteria</taxon>
        <taxon>Enterobacterales</taxon>
        <taxon>Erwiniaceae</taxon>
        <taxon>Erwinia</taxon>
    </lineage>
</organism>
<feature type="chain" id="PRO_5019555693" evidence="3">
    <location>
        <begin position="23"/>
        <end position="112"/>
    </location>
</feature>
<evidence type="ECO:0000256" key="2">
    <source>
        <dbReference type="ARBA" id="ARBA00023136"/>
    </source>
</evidence>
<dbReference type="InterPro" id="IPR007450">
    <property type="entry name" value="BamE_dom"/>
</dbReference>
<dbReference type="Proteomes" id="UP000288794">
    <property type="component" value="Unassembled WGS sequence"/>
</dbReference>
<sequence>MIKVTGFIGAAVALAVLSGCSAYDRAESYVTKPVVKDVKKGMTREQVREVAGAPSTEITMTHARGTCQTYVLGERDGQPQTYFVSYSDTGRVMNYGFQSCKEYDTDPQAPQQ</sequence>
<accession>A0A443IHH8</accession>
<gene>
    <name evidence="5" type="ORF">ED28_00420</name>
</gene>
<dbReference type="NCBIfam" id="NF008423">
    <property type="entry name" value="PRK11251.1"/>
    <property type="match status" value="1"/>
</dbReference>
<keyword evidence="2" id="KW-0472">Membrane</keyword>
<reference evidence="5 6" key="1">
    <citation type="submission" date="2014-04" db="EMBL/GenBank/DDBJ databases">
        <title>Draft genome sequence of Pantoea beijingensis strain LMG 27579, an emerging pathogen to Pleurotus eryngii with potential industrial application.</title>
        <authorList>
            <person name="Xu F."/>
            <person name="Liu Y."/>
            <person name="Wang S."/>
            <person name="Yin Y."/>
            <person name="Ma Y."/>
            <person name="Zhao S."/>
            <person name="Rong C."/>
        </authorList>
    </citation>
    <scope>NUCLEOTIDE SEQUENCE [LARGE SCALE GENOMIC DNA]</scope>
    <source>
        <strain evidence="5 6">LMG 27579</strain>
    </source>
</reference>
<dbReference type="Pfam" id="PF04355">
    <property type="entry name" value="BamE"/>
    <property type="match status" value="1"/>
</dbReference>
<feature type="signal peptide" evidence="3">
    <location>
        <begin position="1"/>
        <end position="22"/>
    </location>
</feature>
<evidence type="ECO:0000256" key="1">
    <source>
        <dbReference type="ARBA" id="ARBA00022729"/>
    </source>
</evidence>
<keyword evidence="6" id="KW-1185">Reference proteome</keyword>